<evidence type="ECO:0000256" key="7">
    <source>
        <dbReference type="ARBA" id="ARBA00023157"/>
    </source>
</evidence>
<dbReference type="PROSITE" id="PS00134">
    <property type="entry name" value="TRYPSIN_HIS"/>
    <property type="match status" value="1"/>
</dbReference>
<dbReference type="CDD" id="cd00190">
    <property type="entry name" value="Tryp_SPc"/>
    <property type="match status" value="1"/>
</dbReference>
<evidence type="ECO:0000259" key="9">
    <source>
        <dbReference type="PROSITE" id="PS50240"/>
    </source>
</evidence>
<keyword evidence="6 8" id="KW-0720">Serine protease</keyword>
<keyword evidence="2" id="KW-0964">Secreted</keyword>
<evidence type="ECO:0000256" key="6">
    <source>
        <dbReference type="ARBA" id="ARBA00022825"/>
    </source>
</evidence>
<dbReference type="InterPro" id="IPR001254">
    <property type="entry name" value="Trypsin_dom"/>
</dbReference>
<organism evidence="11 12">
    <name type="scientific">Ridgeia piscesae</name>
    <name type="common">Tubeworm</name>
    <dbReference type="NCBI Taxonomy" id="27915"/>
    <lineage>
        <taxon>Eukaryota</taxon>
        <taxon>Metazoa</taxon>
        <taxon>Spiralia</taxon>
        <taxon>Lophotrochozoa</taxon>
        <taxon>Annelida</taxon>
        <taxon>Polychaeta</taxon>
        <taxon>Sedentaria</taxon>
        <taxon>Canalipalpata</taxon>
        <taxon>Sabellida</taxon>
        <taxon>Siboglinidae</taxon>
        <taxon>Ridgeia</taxon>
    </lineage>
</organism>
<dbReference type="InterPro" id="IPR043504">
    <property type="entry name" value="Peptidase_S1_PA_chymotrypsin"/>
</dbReference>
<evidence type="ECO:0000313" key="12">
    <source>
        <dbReference type="Proteomes" id="UP001209878"/>
    </source>
</evidence>
<dbReference type="PROSITE" id="PS50240">
    <property type="entry name" value="TRYPSIN_DOM"/>
    <property type="match status" value="1"/>
</dbReference>
<dbReference type="AlphaFoldDB" id="A0AAD9KVU1"/>
<dbReference type="SMART" id="SM00020">
    <property type="entry name" value="Tryp_SPc"/>
    <property type="match status" value="1"/>
</dbReference>
<dbReference type="Gene3D" id="2.60.40.10">
    <property type="entry name" value="Immunoglobulins"/>
    <property type="match status" value="1"/>
</dbReference>
<keyword evidence="4" id="KW-0732">Signal</keyword>
<keyword evidence="5 8" id="KW-0378">Hydrolase</keyword>
<dbReference type="GO" id="GO:0006508">
    <property type="term" value="P:proteolysis"/>
    <property type="evidence" value="ECO:0007669"/>
    <property type="project" value="UniProtKB-KW"/>
</dbReference>
<evidence type="ECO:0000256" key="1">
    <source>
        <dbReference type="ARBA" id="ARBA00004613"/>
    </source>
</evidence>
<protein>
    <submittedName>
        <fullName evidence="11">Uncharacterized protein</fullName>
    </submittedName>
</protein>
<keyword evidence="7" id="KW-1015">Disulfide bond</keyword>
<dbReference type="GO" id="GO:0005615">
    <property type="term" value="C:extracellular space"/>
    <property type="evidence" value="ECO:0007669"/>
    <property type="project" value="TreeGrafter"/>
</dbReference>
<keyword evidence="3 8" id="KW-0645">Protease</keyword>
<dbReference type="InterPro" id="IPR018114">
    <property type="entry name" value="TRYPSIN_HIS"/>
</dbReference>
<evidence type="ECO:0000256" key="3">
    <source>
        <dbReference type="ARBA" id="ARBA00022670"/>
    </source>
</evidence>
<dbReference type="PANTHER" id="PTHR24264">
    <property type="entry name" value="TRYPSIN-RELATED"/>
    <property type="match status" value="1"/>
</dbReference>
<accession>A0AAD9KVU1</accession>
<dbReference type="PANTHER" id="PTHR24264:SF65">
    <property type="entry name" value="SRCR DOMAIN-CONTAINING PROTEIN"/>
    <property type="match status" value="1"/>
</dbReference>
<comment type="caution">
    <text evidence="11">The sequence shown here is derived from an EMBL/GenBank/DDBJ whole genome shotgun (WGS) entry which is preliminary data.</text>
</comment>
<dbReference type="InterPro" id="IPR050127">
    <property type="entry name" value="Serine_Proteases_S1"/>
</dbReference>
<dbReference type="SUPFAM" id="SSF50494">
    <property type="entry name" value="Trypsin-like serine proteases"/>
    <property type="match status" value="1"/>
</dbReference>
<dbReference type="PRINTS" id="PR00722">
    <property type="entry name" value="CHYMOTRYPSIN"/>
</dbReference>
<dbReference type="PROSITE" id="PS50835">
    <property type="entry name" value="IG_LIKE"/>
    <property type="match status" value="1"/>
</dbReference>
<dbReference type="FunFam" id="2.40.10.10:FF:000120">
    <property type="entry name" value="Putative serine protease"/>
    <property type="match status" value="1"/>
</dbReference>
<dbReference type="SUPFAM" id="SSF48726">
    <property type="entry name" value="Immunoglobulin"/>
    <property type="match status" value="1"/>
</dbReference>
<dbReference type="InterPro" id="IPR007110">
    <property type="entry name" value="Ig-like_dom"/>
</dbReference>
<evidence type="ECO:0000313" key="11">
    <source>
        <dbReference type="EMBL" id="KAK2177703.1"/>
    </source>
</evidence>
<dbReference type="PROSITE" id="PS00135">
    <property type="entry name" value="TRYPSIN_SER"/>
    <property type="match status" value="1"/>
</dbReference>
<dbReference type="Proteomes" id="UP001209878">
    <property type="component" value="Unassembled WGS sequence"/>
</dbReference>
<dbReference type="EMBL" id="JAODUO010000583">
    <property type="protein sequence ID" value="KAK2177703.1"/>
    <property type="molecule type" value="Genomic_DNA"/>
</dbReference>
<dbReference type="Pfam" id="PF00089">
    <property type="entry name" value="Trypsin"/>
    <property type="match status" value="1"/>
</dbReference>
<dbReference type="InterPro" id="IPR001314">
    <property type="entry name" value="Peptidase_S1A"/>
</dbReference>
<dbReference type="InterPro" id="IPR036179">
    <property type="entry name" value="Ig-like_dom_sf"/>
</dbReference>
<dbReference type="Pfam" id="PF07679">
    <property type="entry name" value="I-set"/>
    <property type="match status" value="1"/>
</dbReference>
<evidence type="ECO:0000256" key="2">
    <source>
        <dbReference type="ARBA" id="ARBA00022525"/>
    </source>
</evidence>
<sequence length="348" mass="39082">MLKVFACLTSEESQIIWQKNGRQIHDAKDPRIRILANDYLCISPVNVNDSAKYTCVAYNFRTKCVTKHTAKLRVYKDVKEVCGQAVLNQPGDSLPKRIGFIIGGQDAMLGAAPWQVMLYESLAKSFCSGVLVSNRWVITAAHCFVNFQQQFRRSLTSANLVLKLGKHKRLQRSRYERNVKMARVRIHSDFDGERYNNDIALIELIDEVEFSDYIRPICLTRSQEILWNITAPGTFGIVTGWGMLMEDGPSPITLNEVRLPLVPQAVCAASTQFSISDNMFCAGYQRDIVGDACIGDSGGPFSVEYFGRWYLVGLVSWGEGCGRSGKFGFYTNVSKYTDWLAEGMGTTR</sequence>
<evidence type="ECO:0000256" key="5">
    <source>
        <dbReference type="ARBA" id="ARBA00022801"/>
    </source>
</evidence>
<name>A0AAD9KVU1_RIDPI</name>
<keyword evidence="12" id="KW-1185">Reference proteome</keyword>
<dbReference type="InterPro" id="IPR033116">
    <property type="entry name" value="TRYPSIN_SER"/>
</dbReference>
<dbReference type="InterPro" id="IPR013098">
    <property type="entry name" value="Ig_I-set"/>
</dbReference>
<gene>
    <name evidence="11" type="ORF">NP493_583g01055</name>
</gene>
<reference evidence="11" key="1">
    <citation type="journal article" date="2023" name="Mol. Biol. Evol.">
        <title>Third-Generation Sequencing Reveals the Adaptive Role of the Epigenome in Three Deep-Sea Polychaetes.</title>
        <authorList>
            <person name="Perez M."/>
            <person name="Aroh O."/>
            <person name="Sun Y."/>
            <person name="Lan Y."/>
            <person name="Juniper S.K."/>
            <person name="Young C.R."/>
            <person name="Angers B."/>
            <person name="Qian P.Y."/>
        </authorList>
    </citation>
    <scope>NUCLEOTIDE SEQUENCE</scope>
    <source>
        <strain evidence="11">R07B-5</strain>
    </source>
</reference>
<dbReference type="Gene3D" id="2.40.10.10">
    <property type="entry name" value="Trypsin-like serine proteases"/>
    <property type="match status" value="2"/>
</dbReference>
<dbReference type="GO" id="GO:0004252">
    <property type="term" value="F:serine-type endopeptidase activity"/>
    <property type="evidence" value="ECO:0007669"/>
    <property type="project" value="InterPro"/>
</dbReference>
<proteinExistence type="predicted"/>
<evidence type="ECO:0000259" key="10">
    <source>
        <dbReference type="PROSITE" id="PS50835"/>
    </source>
</evidence>
<evidence type="ECO:0000256" key="8">
    <source>
        <dbReference type="RuleBase" id="RU363034"/>
    </source>
</evidence>
<feature type="domain" description="Peptidase S1" evidence="9">
    <location>
        <begin position="101"/>
        <end position="345"/>
    </location>
</feature>
<evidence type="ECO:0000256" key="4">
    <source>
        <dbReference type="ARBA" id="ARBA00022729"/>
    </source>
</evidence>
<dbReference type="InterPro" id="IPR009003">
    <property type="entry name" value="Peptidase_S1_PA"/>
</dbReference>
<dbReference type="InterPro" id="IPR013783">
    <property type="entry name" value="Ig-like_fold"/>
</dbReference>
<comment type="subcellular location">
    <subcellularLocation>
        <location evidence="1">Secreted</location>
    </subcellularLocation>
</comment>
<feature type="domain" description="Ig-like" evidence="10">
    <location>
        <begin position="1"/>
        <end position="66"/>
    </location>
</feature>